<accession>A0A2Z6MNM4</accession>
<reference evidence="5" key="1">
    <citation type="journal article" date="2017" name="Front. Plant Sci.">
        <title>Climate Clever Clovers: New Paradigm to Reduce the Environmental Footprint of Ruminants by Breeding Low Methanogenic Forages Utilizing Haplotype Variation.</title>
        <authorList>
            <person name="Kaur P."/>
            <person name="Appels R."/>
            <person name="Bayer P.E."/>
            <person name="Keeble-Gagnere G."/>
            <person name="Wang J."/>
            <person name="Hirakawa H."/>
            <person name="Shirasawa K."/>
            <person name="Vercoe P."/>
            <person name="Stefanova K."/>
            <person name="Durmic Z."/>
            <person name="Nichols P."/>
            <person name="Revell C."/>
            <person name="Isobe S.N."/>
            <person name="Edwards D."/>
            <person name="Erskine W."/>
        </authorList>
    </citation>
    <scope>NUCLEOTIDE SEQUENCE [LARGE SCALE GENOMIC DNA]</scope>
    <source>
        <strain evidence="5">cv. Daliak</strain>
    </source>
</reference>
<keyword evidence="1" id="KW-0175">Coiled coil</keyword>
<sequence length="586" mass="65896">MFMKKMNSAFLGFASRRASWLLLVDVEEVSALRLLCIMADIEEPIEENRLVDTIIDPALSWVAPEPRGIASSLERGDGNIFSIVEERAEGGPVHWEAYLPVEGKRVCSPFSDSGFTMYEFAFKELGFRMPFSDLAIGIFDRLNLAPSQLHPNSLAFIRAFEILCEHLEVEPTVPLFFRIFKIQRQTFRGRQGWVSLKHQQGKNFRMFVDSVRGFKERYYVIKPMSPEARQSLYKVVAVLGEEGKPVPREVPRFPLSWSDKHVALPTDAYIVRDENLSPTERAGFERIRSYVAGFEPVRYMTKAGVPAKDEFGNPRVEPRFVNTNCSSVRAGMLGRIYKMADFADELVKIAADKKRVARKKSARAAISQVISSSQTTPASSSSPVGAKGSSSVAKPPPAKRQRDEQVVDLSAVAEEKGFVLPPTYGKRGFMEMNPPLLMQSEKYLILGYTSEERANMLAKDLAGMLRVAETAMALNEGGHMKEVAKLKEKVLKLEAKNRQLENSILDYEGKREIYAKQTAELRETNVELDKVKKELADLMVSYDEEKKGRMTVEEESERVDVLGPRTEHPIASWVLGCGTTTMDLVS</sequence>
<protein>
    <recommendedName>
        <fullName evidence="3">Transposase (putative) gypsy type domain-containing protein</fullName>
    </recommendedName>
</protein>
<dbReference type="InterPro" id="IPR007321">
    <property type="entry name" value="Transposase_28"/>
</dbReference>
<gene>
    <name evidence="4" type="ORF">TSUD_162640</name>
</gene>
<feature type="region of interest" description="Disordered" evidence="2">
    <location>
        <begin position="368"/>
        <end position="403"/>
    </location>
</feature>
<evidence type="ECO:0000313" key="4">
    <source>
        <dbReference type="EMBL" id="GAU34164.1"/>
    </source>
</evidence>
<dbReference type="PANTHER" id="PTHR31099">
    <property type="entry name" value="OS06G0165300 PROTEIN"/>
    <property type="match status" value="1"/>
</dbReference>
<evidence type="ECO:0000313" key="5">
    <source>
        <dbReference type="Proteomes" id="UP000242715"/>
    </source>
</evidence>
<keyword evidence="5" id="KW-1185">Reference proteome</keyword>
<dbReference type="PANTHER" id="PTHR31099:SF49">
    <property type="entry name" value="MYOSIN HEAVY CHAIN-LIKE PROTEIN"/>
    <property type="match status" value="1"/>
</dbReference>
<organism evidence="4 5">
    <name type="scientific">Trifolium subterraneum</name>
    <name type="common">Subterranean clover</name>
    <dbReference type="NCBI Taxonomy" id="3900"/>
    <lineage>
        <taxon>Eukaryota</taxon>
        <taxon>Viridiplantae</taxon>
        <taxon>Streptophyta</taxon>
        <taxon>Embryophyta</taxon>
        <taxon>Tracheophyta</taxon>
        <taxon>Spermatophyta</taxon>
        <taxon>Magnoliopsida</taxon>
        <taxon>eudicotyledons</taxon>
        <taxon>Gunneridae</taxon>
        <taxon>Pentapetalae</taxon>
        <taxon>rosids</taxon>
        <taxon>fabids</taxon>
        <taxon>Fabales</taxon>
        <taxon>Fabaceae</taxon>
        <taxon>Papilionoideae</taxon>
        <taxon>50 kb inversion clade</taxon>
        <taxon>NPAAA clade</taxon>
        <taxon>Hologalegina</taxon>
        <taxon>IRL clade</taxon>
        <taxon>Trifolieae</taxon>
        <taxon>Trifolium</taxon>
    </lineage>
</organism>
<dbReference type="OrthoDB" id="1434603at2759"/>
<dbReference type="Proteomes" id="UP000242715">
    <property type="component" value="Unassembled WGS sequence"/>
</dbReference>
<dbReference type="AlphaFoldDB" id="A0A2Z6MNM4"/>
<feature type="domain" description="Transposase (putative) gypsy type" evidence="3">
    <location>
        <begin position="121"/>
        <end position="183"/>
    </location>
</feature>
<feature type="compositionally biased region" description="Low complexity" evidence="2">
    <location>
        <begin position="368"/>
        <end position="392"/>
    </location>
</feature>
<dbReference type="Pfam" id="PF04195">
    <property type="entry name" value="Transposase_28"/>
    <property type="match status" value="1"/>
</dbReference>
<dbReference type="EMBL" id="DF973548">
    <property type="protein sequence ID" value="GAU34164.1"/>
    <property type="molecule type" value="Genomic_DNA"/>
</dbReference>
<proteinExistence type="predicted"/>
<feature type="coiled-coil region" evidence="1">
    <location>
        <begin position="483"/>
        <end position="541"/>
    </location>
</feature>
<evidence type="ECO:0000256" key="2">
    <source>
        <dbReference type="SAM" id="MobiDB-lite"/>
    </source>
</evidence>
<name>A0A2Z6MNM4_TRISU</name>
<evidence type="ECO:0000256" key="1">
    <source>
        <dbReference type="SAM" id="Coils"/>
    </source>
</evidence>
<evidence type="ECO:0000259" key="3">
    <source>
        <dbReference type="Pfam" id="PF04195"/>
    </source>
</evidence>